<evidence type="ECO:0000256" key="1">
    <source>
        <dbReference type="SAM" id="MobiDB-lite"/>
    </source>
</evidence>
<comment type="caution">
    <text evidence="2">The sequence shown here is derived from an EMBL/GenBank/DDBJ whole genome shotgun (WGS) entry which is preliminary data.</text>
</comment>
<feature type="region of interest" description="Disordered" evidence="1">
    <location>
        <begin position="70"/>
        <end position="93"/>
    </location>
</feature>
<proteinExistence type="predicted"/>
<name>A0A267E5T4_9PLAT</name>
<sequence>MSCSDSDRMSGQTVLAVALPPAADVYETVKTPVSDEADNENSFVIVNQEGGISVSDSKIQKAVTVAASSATRRQTWRLKDSGGRNSASRPVKV</sequence>
<dbReference type="AlphaFoldDB" id="A0A267E5T4"/>
<keyword evidence="3" id="KW-1185">Reference proteome</keyword>
<evidence type="ECO:0000313" key="2">
    <source>
        <dbReference type="EMBL" id="PAA56925.1"/>
    </source>
</evidence>
<evidence type="ECO:0000313" key="3">
    <source>
        <dbReference type="Proteomes" id="UP000215902"/>
    </source>
</evidence>
<protein>
    <submittedName>
        <fullName evidence="2">Uncharacterized protein</fullName>
    </submittedName>
</protein>
<feature type="compositionally biased region" description="Polar residues" evidence="1">
    <location>
        <begin position="83"/>
        <end position="93"/>
    </location>
</feature>
<accession>A0A267E5T4</accession>
<dbReference type="EMBL" id="NIVC01002557">
    <property type="protein sequence ID" value="PAA56925.1"/>
    <property type="molecule type" value="Genomic_DNA"/>
</dbReference>
<gene>
    <name evidence="2" type="ORF">BOX15_Mlig023082g2</name>
</gene>
<organism evidence="2 3">
    <name type="scientific">Macrostomum lignano</name>
    <dbReference type="NCBI Taxonomy" id="282301"/>
    <lineage>
        <taxon>Eukaryota</taxon>
        <taxon>Metazoa</taxon>
        <taxon>Spiralia</taxon>
        <taxon>Lophotrochozoa</taxon>
        <taxon>Platyhelminthes</taxon>
        <taxon>Rhabditophora</taxon>
        <taxon>Macrostomorpha</taxon>
        <taxon>Macrostomida</taxon>
        <taxon>Macrostomidae</taxon>
        <taxon>Macrostomum</taxon>
    </lineage>
</organism>
<reference evidence="2 3" key="1">
    <citation type="submission" date="2017-06" db="EMBL/GenBank/DDBJ databases">
        <title>A platform for efficient transgenesis in Macrostomum lignano, a flatworm model organism for stem cell research.</title>
        <authorList>
            <person name="Berezikov E."/>
        </authorList>
    </citation>
    <scope>NUCLEOTIDE SEQUENCE [LARGE SCALE GENOMIC DNA]</scope>
    <source>
        <strain evidence="2">DV1</strain>
        <tissue evidence="2">Whole organism</tissue>
    </source>
</reference>
<dbReference type="Proteomes" id="UP000215902">
    <property type="component" value="Unassembled WGS sequence"/>
</dbReference>